<keyword evidence="4" id="KW-1185">Reference proteome</keyword>
<gene>
    <name evidence="3" type="ORF">M9979_15315</name>
</gene>
<evidence type="ECO:0000313" key="3">
    <source>
        <dbReference type="EMBL" id="MCP3736237.1"/>
    </source>
</evidence>
<dbReference type="EMBL" id="JAMLDY010000022">
    <property type="protein sequence ID" value="MCP3736237.1"/>
    <property type="molecule type" value="Genomic_DNA"/>
</dbReference>
<evidence type="ECO:0000256" key="2">
    <source>
        <dbReference type="SAM" id="Phobius"/>
    </source>
</evidence>
<feature type="transmembrane region" description="Helical" evidence="2">
    <location>
        <begin position="275"/>
        <end position="295"/>
    </location>
</feature>
<keyword evidence="2" id="KW-0812">Transmembrane</keyword>
<organism evidence="3 4">
    <name type="scientific">Sphingomonas liriopis</name>
    <dbReference type="NCBI Taxonomy" id="2949094"/>
    <lineage>
        <taxon>Bacteria</taxon>
        <taxon>Pseudomonadati</taxon>
        <taxon>Pseudomonadota</taxon>
        <taxon>Alphaproteobacteria</taxon>
        <taxon>Sphingomonadales</taxon>
        <taxon>Sphingomonadaceae</taxon>
        <taxon>Sphingomonas</taxon>
    </lineage>
</organism>
<name>A0A9X2HUN8_9SPHN</name>
<dbReference type="InterPro" id="IPR025291">
    <property type="entry name" value="DUF4153"/>
</dbReference>
<feature type="transmembrane region" description="Helical" evidence="2">
    <location>
        <begin position="77"/>
        <end position="96"/>
    </location>
</feature>
<feature type="transmembrane region" description="Helical" evidence="2">
    <location>
        <begin position="159"/>
        <end position="177"/>
    </location>
</feature>
<accession>A0A9X2HUN8</accession>
<feature type="region of interest" description="Disordered" evidence="1">
    <location>
        <begin position="453"/>
        <end position="476"/>
    </location>
</feature>
<dbReference type="Proteomes" id="UP001139486">
    <property type="component" value="Unassembled WGS sequence"/>
</dbReference>
<proteinExistence type="predicted"/>
<keyword evidence="2" id="KW-0472">Membrane</keyword>
<keyword evidence="2" id="KW-1133">Transmembrane helix</keyword>
<feature type="transmembrane region" description="Helical" evidence="2">
    <location>
        <begin position="31"/>
        <end position="48"/>
    </location>
</feature>
<feature type="transmembrane region" description="Helical" evidence="2">
    <location>
        <begin position="307"/>
        <end position="332"/>
    </location>
</feature>
<protein>
    <submittedName>
        <fullName evidence="3">DUF4173 domain-containing protein</fullName>
    </submittedName>
</protein>
<reference evidence="3" key="1">
    <citation type="submission" date="2022-05" db="EMBL/GenBank/DDBJ databases">
        <title>Sphingomonas sp. strain RP10 Genome sequencing and assembly.</title>
        <authorList>
            <person name="Kim I."/>
        </authorList>
    </citation>
    <scope>NUCLEOTIDE SEQUENCE</scope>
    <source>
        <strain evidence="3">RP10</strain>
    </source>
</reference>
<feature type="transmembrane region" description="Helical" evidence="2">
    <location>
        <begin position="240"/>
        <end position="263"/>
    </location>
</feature>
<feature type="transmembrane region" description="Helical" evidence="2">
    <location>
        <begin position="55"/>
        <end position="71"/>
    </location>
</feature>
<feature type="transmembrane region" description="Helical" evidence="2">
    <location>
        <begin position="116"/>
        <end position="139"/>
    </location>
</feature>
<dbReference type="RefSeq" id="WP_254290229.1">
    <property type="nucleotide sequence ID" value="NZ_JAMLDY010000022.1"/>
</dbReference>
<dbReference type="AlphaFoldDB" id="A0A9X2HUN8"/>
<evidence type="ECO:0000313" key="4">
    <source>
        <dbReference type="Proteomes" id="UP001139486"/>
    </source>
</evidence>
<sequence length="476" mass="50336">MIEQASILLSLAALGWIVALALTRPAVRRSRGGAIALAMATLYVATLVDDPSPLAALLFLIAITLAALLPRRRFDDAVAWGLRLAWLGATAPILPLRDLTRVGQARLRRNVPGVRVAAVVAALVMPVAGAALFLALFASANPLIERAFAGIALPDATTVVWRVVLAVAVLLPVWATLRPNPRVTAWDGRIAGVALPQTGVGTLILSLATFNVIFAGQNALDIAFLWSGAALPDGVTMAEYAHRGAYALIVTALLAGVFVLATLRPGSAGAASPVVRRLVTAWIVQNLLLVASSGLRTLDYVDAYGMTVLRLAALVWMALVATGLALILWRLLRGRSAAWLINANAFAAAVVLTACAIVDLGATAAAWNVRVALARGRAGPPLDLCYLERMGSSALVPLATLERHAHGAGLRDRLGYLRWQAQSRVAADQASWTGWTFRNARRLATVEAMVGPRAPRLRGPGQRRDCNGRLTGGPQR</sequence>
<feature type="transmembrane region" description="Helical" evidence="2">
    <location>
        <begin position="198"/>
        <end position="220"/>
    </location>
</feature>
<dbReference type="Pfam" id="PF13687">
    <property type="entry name" value="DUF4153"/>
    <property type="match status" value="1"/>
</dbReference>
<evidence type="ECO:0000256" key="1">
    <source>
        <dbReference type="SAM" id="MobiDB-lite"/>
    </source>
</evidence>
<feature type="transmembrane region" description="Helical" evidence="2">
    <location>
        <begin position="344"/>
        <end position="367"/>
    </location>
</feature>
<comment type="caution">
    <text evidence="3">The sequence shown here is derived from an EMBL/GenBank/DDBJ whole genome shotgun (WGS) entry which is preliminary data.</text>
</comment>